<evidence type="ECO:0000259" key="5">
    <source>
        <dbReference type="PROSITE" id="PS01124"/>
    </source>
</evidence>
<evidence type="ECO:0000256" key="3">
    <source>
        <dbReference type="ARBA" id="ARBA00023163"/>
    </source>
</evidence>
<dbReference type="InterPro" id="IPR018060">
    <property type="entry name" value="HTH_AraC"/>
</dbReference>
<evidence type="ECO:0000313" key="6">
    <source>
        <dbReference type="EMBL" id="RED85389.1"/>
    </source>
</evidence>
<keyword evidence="4" id="KW-1133">Transmembrane helix</keyword>
<feature type="transmembrane region" description="Helical" evidence="4">
    <location>
        <begin position="12"/>
        <end position="35"/>
    </location>
</feature>
<keyword evidence="2" id="KW-0238">DNA-binding</keyword>
<dbReference type="GO" id="GO:0003700">
    <property type="term" value="F:DNA-binding transcription factor activity"/>
    <property type="evidence" value="ECO:0007669"/>
    <property type="project" value="InterPro"/>
</dbReference>
<keyword evidence="3" id="KW-0804">Transcription</keyword>
<organism evidence="6 7">
    <name type="scientific">Cohnella phaseoli</name>
    <dbReference type="NCBI Taxonomy" id="456490"/>
    <lineage>
        <taxon>Bacteria</taxon>
        <taxon>Bacillati</taxon>
        <taxon>Bacillota</taxon>
        <taxon>Bacilli</taxon>
        <taxon>Bacillales</taxon>
        <taxon>Paenibacillaceae</taxon>
        <taxon>Cohnella</taxon>
    </lineage>
</organism>
<sequence length="781" mass="87771">MADGRMPSVRTVFMRFIVHYMILLLVISGIGGYVYNRSFELAKREAIETGIVRLEKSMALLDSRLNEVESIGTQISLDGRLGNLLNAKLPYGGDDYYAMKELSDNLANYKLGNRLIREAFVYLNKGAFISSMHPTAEVEAFYGKLFRFSNLTYAQWRDYLLGDYRYAAYYPETSVTVNGSLRQVITYVQSVPIGALNTYKGAVVVLLDASEVKELLSGAIAPSRGWIYVVSPGGERITGTGYSDMRELPSSVTQGSRGYKEQTVDGEKMIVMHAESGATGWKYVAAIPQSVISEKVAYIKRLYIYTMIVTITVGLLIAVAFSYSSSRPILNIVRKLRSGFGEPLSDAVRKGSTWDYLDGTISELIANRNELKRDLSRQMEIVKATFLERLLRGGFSKEPDIEAVRSYIDLGLEGDRFVAVVVGIIGVRDASDLTPDLLKRLDLAKVLVQEEFRRHLAHSMKFYHLDEWRTVLLIGLDVGDMAIFRHEIEASAEAISLKLAEEFGIGIALGVGKPCDHLIRIRNSFDEALQALEAAETRRTAREPVFFGDILHDLDDYYYPTDVETRMMNLIKSGDEAEVRGIIDELRKRNVAEARLSPESTAQLAYEMRGTAVKLRKAMALTGQEVAERLETRMDALIGHRSPTQLFLDGEALFLELCRIAASSRSGQKDHWKDKILNIVHARFEQDDLSLTTLATELGIKEKYVSQLFKEQIGESFTQYLEMLRMDRAARLLGDPAVTVQDISRLSGYATPNTFYKAFKRHYGVSPTIYRQQRIGLEDPS</sequence>
<dbReference type="PROSITE" id="PS00041">
    <property type="entry name" value="HTH_ARAC_FAMILY_1"/>
    <property type="match status" value="1"/>
</dbReference>
<keyword evidence="1" id="KW-0805">Transcription regulation</keyword>
<keyword evidence="4" id="KW-0472">Membrane</keyword>
<dbReference type="Pfam" id="PF17853">
    <property type="entry name" value="GGDEF_2"/>
    <property type="match status" value="1"/>
</dbReference>
<proteinExistence type="predicted"/>
<dbReference type="EMBL" id="QRDZ01000004">
    <property type="protein sequence ID" value="RED85389.1"/>
    <property type="molecule type" value="Genomic_DNA"/>
</dbReference>
<reference evidence="6 7" key="1">
    <citation type="submission" date="2018-07" db="EMBL/GenBank/DDBJ databases">
        <title>Genomic Encyclopedia of Type Strains, Phase III (KMG-III): the genomes of soil and plant-associated and newly described type strains.</title>
        <authorList>
            <person name="Whitman W."/>
        </authorList>
    </citation>
    <scope>NUCLEOTIDE SEQUENCE [LARGE SCALE GENOMIC DNA]</scope>
    <source>
        <strain evidence="6 7">CECT 7287</strain>
    </source>
</reference>
<dbReference type="Gene3D" id="1.10.10.60">
    <property type="entry name" value="Homeodomain-like"/>
    <property type="match status" value="2"/>
</dbReference>
<comment type="caution">
    <text evidence="6">The sequence shown here is derived from an EMBL/GenBank/DDBJ whole genome shotgun (WGS) entry which is preliminary data.</text>
</comment>
<name>A0A3D9KG92_9BACL</name>
<dbReference type="InterPro" id="IPR018062">
    <property type="entry name" value="HTH_AraC-typ_CS"/>
</dbReference>
<evidence type="ECO:0000256" key="4">
    <source>
        <dbReference type="SAM" id="Phobius"/>
    </source>
</evidence>
<dbReference type="SMART" id="SM00342">
    <property type="entry name" value="HTH_ARAC"/>
    <property type="match status" value="1"/>
</dbReference>
<dbReference type="InterPro" id="IPR009057">
    <property type="entry name" value="Homeodomain-like_sf"/>
</dbReference>
<dbReference type="InterPro" id="IPR041522">
    <property type="entry name" value="CdaR_GGDEF"/>
</dbReference>
<evidence type="ECO:0000313" key="7">
    <source>
        <dbReference type="Proteomes" id="UP000256977"/>
    </source>
</evidence>
<dbReference type="PROSITE" id="PS01124">
    <property type="entry name" value="HTH_ARAC_FAMILY_2"/>
    <property type="match status" value="1"/>
</dbReference>
<dbReference type="OrthoDB" id="368621at2"/>
<dbReference type="Proteomes" id="UP000256977">
    <property type="component" value="Unassembled WGS sequence"/>
</dbReference>
<feature type="domain" description="HTH araC/xylS-type" evidence="5">
    <location>
        <begin position="674"/>
        <end position="773"/>
    </location>
</feature>
<dbReference type="RefSeq" id="WP_116059813.1">
    <property type="nucleotide sequence ID" value="NZ_QRDZ01000004.1"/>
</dbReference>
<accession>A0A3D9KG92</accession>
<dbReference type="SUPFAM" id="SSF46689">
    <property type="entry name" value="Homeodomain-like"/>
    <property type="match status" value="1"/>
</dbReference>
<keyword evidence="7" id="KW-1185">Reference proteome</keyword>
<evidence type="ECO:0000256" key="1">
    <source>
        <dbReference type="ARBA" id="ARBA00023015"/>
    </source>
</evidence>
<keyword evidence="4" id="KW-0812">Transmembrane</keyword>
<gene>
    <name evidence="6" type="ORF">DFP98_10494</name>
</gene>
<protein>
    <submittedName>
        <fullName evidence="6">Helix-turn-helix protein</fullName>
    </submittedName>
</protein>
<dbReference type="Pfam" id="PF12833">
    <property type="entry name" value="HTH_18"/>
    <property type="match status" value="1"/>
</dbReference>
<dbReference type="AlphaFoldDB" id="A0A3D9KG92"/>
<dbReference type="PANTHER" id="PTHR43280">
    <property type="entry name" value="ARAC-FAMILY TRANSCRIPTIONAL REGULATOR"/>
    <property type="match status" value="1"/>
</dbReference>
<feature type="transmembrane region" description="Helical" evidence="4">
    <location>
        <begin position="302"/>
        <end position="323"/>
    </location>
</feature>
<evidence type="ECO:0000256" key="2">
    <source>
        <dbReference type="ARBA" id="ARBA00023125"/>
    </source>
</evidence>
<dbReference type="GO" id="GO:0043565">
    <property type="term" value="F:sequence-specific DNA binding"/>
    <property type="evidence" value="ECO:0007669"/>
    <property type="project" value="InterPro"/>
</dbReference>
<dbReference type="PANTHER" id="PTHR43280:SF2">
    <property type="entry name" value="HTH-TYPE TRANSCRIPTIONAL REGULATOR EXSA"/>
    <property type="match status" value="1"/>
</dbReference>